<organism evidence="4 5">
    <name type="scientific">Xanthomonas graminis pv. phlei</name>
    <dbReference type="NCBI Taxonomy" id="487906"/>
    <lineage>
        <taxon>Bacteria</taxon>
        <taxon>Pseudomonadati</taxon>
        <taxon>Pseudomonadota</taxon>
        <taxon>Gammaproteobacteria</taxon>
        <taxon>Lysobacterales</taxon>
        <taxon>Lysobacteraceae</taxon>
        <taxon>Xanthomonas</taxon>
        <taxon>Xanthomonas translucens group</taxon>
        <taxon>Xanthomonas graminis</taxon>
    </lineage>
</organism>
<dbReference type="Pfam" id="PF13649">
    <property type="entry name" value="Methyltransf_25"/>
    <property type="match status" value="1"/>
</dbReference>
<evidence type="ECO:0000313" key="5">
    <source>
        <dbReference type="Proteomes" id="UP000045978"/>
    </source>
</evidence>
<gene>
    <name evidence="4" type="ORF">XTPLMG730_1356</name>
</gene>
<dbReference type="Proteomes" id="UP000045978">
    <property type="component" value="Unassembled WGS sequence"/>
</dbReference>
<dbReference type="RefSeq" id="WP_053837717.1">
    <property type="nucleotide sequence ID" value="NZ_CP076251.1"/>
</dbReference>
<dbReference type="GO" id="GO:0032259">
    <property type="term" value="P:methylation"/>
    <property type="evidence" value="ECO:0007669"/>
    <property type="project" value="UniProtKB-KW"/>
</dbReference>
<feature type="domain" description="Methyltransferase" evidence="3">
    <location>
        <begin position="45"/>
        <end position="133"/>
    </location>
</feature>
<name>A0A0K2ZPG8_9XANT</name>
<dbReference type="InterPro" id="IPR041698">
    <property type="entry name" value="Methyltransf_25"/>
</dbReference>
<dbReference type="PANTHER" id="PTHR43861">
    <property type="entry name" value="TRANS-ACONITATE 2-METHYLTRANSFERASE-RELATED"/>
    <property type="match status" value="1"/>
</dbReference>
<keyword evidence="1 4" id="KW-0489">Methyltransferase</keyword>
<accession>A0A0K2ZPG8</accession>
<reference evidence="4 5" key="1">
    <citation type="submission" date="2015-07" db="EMBL/GenBank/DDBJ databases">
        <authorList>
            <person name="Noorani M."/>
        </authorList>
    </citation>
    <scope>NUCLEOTIDE SEQUENCE [LARGE SCALE GENOMIC DNA]</scope>
    <source>
        <strain evidence="4">LMG730</strain>
    </source>
</reference>
<dbReference type="CDD" id="cd02440">
    <property type="entry name" value="AdoMet_MTases"/>
    <property type="match status" value="1"/>
</dbReference>
<dbReference type="SUPFAM" id="SSF53335">
    <property type="entry name" value="S-adenosyl-L-methionine-dependent methyltransferases"/>
    <property type="match status" value="1"/>
</dbReference>
<proteinExistence type="predicted"/>
<dbReference type="InterPro" id="IPR029063">
    <property type="entry name" value="SAM-dependent_MTases_sf"/>
</dbReference>
<protein>
    <submittedName>
        <fullName evidence="4">Methyltransferase</fullName>
    </submittedName>
</protein>
<evidence type="ECO:0000256" key="1">
    <source>
        <dbReference type="ARBA" id="ARBA00022603"/>
    </source>
</evidence>
<dbReference type="GO" id="GO:0008168">
    <property type="term" value="F:methyltransferase activity"/>
    <property type="evidence" value="ECO:0007669"/>
    <property type="project" value="UniProtKB-KW"/>
</dbReference>
<dbReference type="AlphaFoldDB" id="A0A0K2ZPG8"/>
<dbReference type="EMBL" id="CXOJ01000022">
    <property type="protein sequence ID" value="CTP86114.1"/>
    <property type="molecule type" value="Genomic_DNA"/>
</dbReference>
<dbReference type="PANTHER" id="PTHR43861:SF1">
    <property type="entry name" value="TRANS-ACONITATE 2-METHYLTRANSFERASE"/>
    <property type="match status" value="1"/>
</dbReference>
<keyword evidence="2 4" id="KW-0808">Transferase</keyword>
<evidence type="ECO:0000256" key="2">
    <source>
        <dbReference type="ARBA" id="ARBA00022679"/>
    </source>
</evidence>
<evidence type="ECO:0000313" key="4">
    <source>
        <dbReference type="EMBL" id="CTP86114.1"/>
    </source>
</evidence>
<dbReference type="Gene3D" id="3.40.50.150">
    <property type="entry name" value="Vaccinia Virus protein VP39"/>
    <property type="match status" value="1"/>
</dbReference>
<evidence type="ECO:0000259" key="3">
    <source>
        <dbReference type="Pfam" id="PF13649"/>
    </source>
</evidence>
<sequence length="251" mass="27125">MHVSSAHAYDRVSQYYDLLQEQRAAANAAQCAQLLAALAGGGTALELGVGTGCIALPLSASGAVVSGIDNSPLMLHRLRDKPGAERLTLVCDDFVDVPIAGPFDLIYSVFSFGYLLAQSEQVRCLGAVRERLSACGVLVLQTLVPQAEMLQTGAKVTPVLDAPALDAGDAPVLLLCSSTDPVRQLVQQRIVLIGESGTRIFNDHYRYVWPSELDLMARLAGLELQERWSDWAQQPFDARARSQISVYRRAG</sequence>